<dbReference type="GO" id="GO:0035091">
    <property type="term" value="F:phosphatidylinositol binding"/>
    <property type="evidence" value="ECO:0007669"/>
    <property type="project" value="InterPro"/>
</dbReference>
<feature type="compositionally biased region" description="Polar residues" evidence="4">
    <location>
        <begin position="439"/>
        <end position="448"/>
    </location>
</feature>
<proteinExistence type="predicted"/>
<keyword evidence="3" id="KW-0653">Protein transport</keyword>
<keyword evidence="8" id="KW-1185">Reference proteome</keyword>
<feature type="domain" description="VHS" evidence="5">
    <location>
        <begin position="63"/>
        <end position="183"/>
    </location>
</feature>
<dbReference type="PANTHER" id="PTHR47789:SF1">
    <property type="entry name" value="LAS SEVENTEEN-BINDING PROTEIN 5"/>
    <property type="match status" value="1"/>
</dbReference>
<dbReference type="PROSITE" id="PS50909">
    <property type="entry name" value="GAT"/>
    <property type="match status" value="1"/>
</dbReference>
<dbReference type="STRING" id="1160509.A0A3N4IAE7"/>
<dbReference type="Proteomes" id="UP000275078">
    <property type="component" value="Unassembled WGS sequence"/>
</dbReference>
<dbReference type="Gene3D" id="1.25.40.90">
    <property type="match status" value="1"/>
</dbReference>
<dbReference type="Pfam" id="PF03127">
    <property type="entry name" value="GAT"/>
    <property type="match status" value="1"/>
</dbReference>
<comment type="subunit">
    <text evidence="1">Component of the ESCRT-0 complex composed of HSE1 and VPS27.</text>
</comment>
<dbReference type="EMBL" id="ML119667">
    <property type="protein sequence ID" value="RPA83052.1"/>
    <property type="molecule type" value="Genomic_DNA"/>
</dbReference>
<sequence length="531" mass="57771">MSSTKIPGMKKLFSLNAFKSNSKSGNATRNTPEPQQHNAVDSATADDTPEARIRSAMLGFCHAGGPTNTGDEVAFLPTIVEMAESSPSAAREAARVIRKQISLSNSNRPSVQYNGIMLLRILSDNPGAIFTRNLEASKFLASVKKLWEDGQDPSVRQIFWETMDYLQENKSGMEGLTSIIEWWKHEKLQATQPVIAQKKSSGGLSRFHSTKGNKQAKSRAVVHPIQSPIPPVDQLVSRISEAQASAKLLHQVISNTPKREVGRSELVKEFAIRCKNASKSIHSYITADADIEENLLTTLIETHELLSVALTRYNGLMEAYELQRAIEKSNGGKDRAVTPPPIDDIPLDADGFPIITPPSEGSRNSQAQHGGLGYSSFPNNNDRDMLDPYEYGKNPFADDNGEGSSRAYAYDDDDEPKPRIDKGKGRAVDSDDGRDLSPIDTTGVNGSSRARADTVDSVVSPVTPRDYSEPFSPALPTSTTGALQPTSQPPPPPPPAPRESSSRSSSLSYPSHPPPPPPVPQKRTELPYPLD</sequence>
<dbReference type="InterPro" id="IPR002014">
    <property type="entry name" value="VHS_dom"/>
</dbReference>
<dbReference type="CDD" id="cd21383">
    <property type="entry name" value="GAT_GGA_Tom1-like"/>
    <property type="match status" value="1"/>
</dbReference>
<evidence type="ECO:0000256" key="1">
    <source>
        <dbReference type="ARBA" id="ARBA00011446"/>
    </source>
</evidence>
<evidence type="ECO:0000259" key="6">
    <source>
        <dbReference type="PROSITE" id="PS50909"/>
    </source>
</evidence>
<dbReference type="SUPFAM" id="SSF48464">
    <property type="entry name" value="ENTH/VHS domain"/>
    <property type="match status" value="1"/>
</dbReference>
<gene>
    <name evidence="7" type="ORF">BJ508DRAFT_413715</name>
</gene>
<feature type="compositionally biased region" description="Polar residues" evidence="4">
    <location>
        <begin position="475"/>
        <end position="484"/>
    </location>
</feature>
<feature type="compositionally biased region" description="Basic and acidic residues" evidence="4">
    <location>
        <begin position="416"/>
        <end position="437"/>
    </location>
</feature>
<dbReference type="GO" id="GO:0051666">
    <property type="term" value="P:actin cortical patch localization"/>
    <property type="evidence" value="ECO:0007669"/>
    <property type="project" value="TreeGrafter"/>
</dbReference>
<evidence type="ECO:0000256" key="3">
    <source>
        <dbReference type="ARBA" id="ARBA00022927"/>
    </source>
</evidence>
<feature type="compositionally biased region" description="Pro residues" evidence="4">
    <location>
        <begin position="487"/>
        <end position="497"/>
    </location>
</feature>
<dbReference type="GO" id="GO:0007015">
    <property type="term" value="P:actin filament organization"/>
    <property type="evidence" value="ECO:0007669"/>
    <property type="project" value="InterPro"/>
</dbReference>
<dbReference type="GO" id="GO:0007034">
    <property type="term" value="P:vacuolar transport"/>
    <property type="evidence" value="ECO:0007669"/>
    <property type="project" value="UniProtKB-ARBA"/>
</dbReference>
<feature type="compositionally biased region" description="Basic residues" evidence="4">
    <location>
        <begin position="208"/>
        <end position="217"/>
    </location>
</feature>
<evidence type="ECO:0000313" key="7">
    <source>
        <dbReference type="EMBL" id="RPA83052.1"/>
    </source>
</evidence>
<keyword evidence="2" id="KW-0813">Transport</keyword>
<dbReference type="OrthoDB" id="5393057at2759"/>
<organism evidence="7 8">
    <name type="scientific">Ascobolus immersus RN42</name>
    <dbReference type="NCBI Taxonomy" id="1160509"/>
    <lineage>
        <taxon>Eukaryota</taxon>
        <taxon>Fungi</taxon>
        <taxon>Dikarya</taxon>
        <taxon>Ascomycota</taxon>
        <taxon>Pezizomycotina</taxon>
        <taxon>Pezizomycetes</taxon>
        <taxon>Pezizales</taxon>
        <taxon>Ascobolaceae</taxon>
        <taxon>Ascobolus</taxon>
    </lineage>
</organism>
<feature type="region of interest" description="Disordered" evidence="4">
    <location>
        <begin position="201"/>
        <end position="221"/>
    </location>
</feature>
<dbReference type="InterPro" id="IPR038425">
    <property type="entry name" value="GAT_sf"/>
</dbReference>
<feature type="compositionally biased region" description="Polar residues" evidence="4">
    <location>
        <begin position="18"/>
        <end position="41"/>
    </location>
</feature>
<dbReference type="PANTHER" id="PTHR47789">
    <property type="entry name" value="LAS SEVENTEEN-BINDING PROTEIN 5"/>
    <property type="match status" value="1"/>
</dbReference>
<dbReference type="GO" id="GO:0006897">
    <property type="term" value="P:endocytosis"/>
    <property type="evidence" value="ECO:0007669"/>
    <property type="project" value="InterPro"/>
</dbReference>
<name>A0A3N4IAE7_ASCIM</name>
<dbReference type="GO" id="GO:0015031">
    <property type="term" value="P:protein transport"/>
    <property type="evidence" value="ECO:0007669"/>
    <property type="project" value="UniProtKB-KW"/>
</dbReference>
<dbReference type="GO" id="GO:0043130">
    <property type="term" value="F:ubiquitin binding"/>
    <property type="evidence" value="ECO:0007669"/>
    <property type="project" value="InterPro"/>
</dbReference>
<dbReference type="GO" id="GO:0030479">
    <property type="term" value="C:actin cortical patch"/>
    <property type="evidence" value="ECO:0007669"/>
    <property type="project" value="TreeGrafter"/>
</dbReference>
<feature type="compositionally biased region" description="Pro residues" evidence="4">
    <location>
        <begin position="511"/>
        <end position="520"/>
    </location>
</feature>
<evidence type="ECO:0000259" key="5">
    <source>
        <dbReference type="PROSITE" id="PS50179"/>
    </source>
</evidence>
<feature type="region of interest" description="Disordered" evidence="4">
    <location>
        <begin position="18"/>
        <end position="48"/>
    </location>
</feature>
<evidence type="ECO:0000256" key="4">
    <source>
        <dbReference type="SAM" id="MobiDB-lite"/>
    </source>
</evidence>
<evidence type="ECO:0000256" key="2">
    <source>
        <dbReference type="ARBA" id="ARBA00022448"/>
    </source>
</evidence>
<dbReference type="PROSITE" id="PS50179">
    <property type="entry name" value="VHS"/>
    <property type="match status" value="1"/>
</dbReference>
<dbReference type="AlphaFoldDB" id="A0A3N4IAE7"/>
<protein>
    <recommendedName>
        <fullName evidence="9">GAT domain-containing protein</fullName>
    </recommendedName>
</protein>
<dbReference type="Gene3D" id="1.20.58.160">
    <property type="match status" value="1"/>
</dbReference>
<evidence type="ECO:0008006" key="9">
    <source>
        <dbReference type="Google" id="ProtNLM"/>
    </source>
</evidence>
<dbReference type="SUPFAM" id="SSF89009">
    <property type="entry name" value="GAT-like domain"/>
    <property type="match status" value="1"/>
</dbReference>
<dbReference type="InterPro" id="IPR008942">
    <property type="entry name" value="ENTH_VHS"/>
</dbReference>
<feature type="compositionally biased region" description="Low complexity" evidence="4">
    <location>
        <begin position="498"/>
        <end position="510"/>
    </location>
</feature>
<dbReference type="InterPro" id="IPR045007">
    <property type="entry name" value="LSB5"/>
</dbReference>
<evidence type="ECO:0000313" key="8">
    <source>
        <dbReference type="Proteomes" id="UP000275078"/>
    </source>
</evidence>
<accession>A0A3N4IAE7</accession>
<feature type="domain" description="GAT" evidence="6">
    <location>
        <begin position="230"/>
        <end position="318"/>
    </location>
</feature>
<feature type="region of interest" description="Disordered" evidence="4">
    <location>
        <begin position="329"/>
        <end position="531"/>
    </location>
</feature>
<dbReference type="InterPro" id="IPR004152">
    <property type="entry name" value="GAT_dom"/>
</dbReference>
<reference evidence="7 8" key="1">
    <citation type="journal article" date="2018" name="Nat. Ecol. Evol.">
        <title>Pezizomycetes genomes reveal the molecular basis of ectomycorrhizal truffle lifestyle.</title>
        <authorList>
            <person name="Murat C."/>
            <person name="Payen T."/>
            <person name="Noel B."/>
            <person name="Kuo A."/>
            <person name="Morin E."/>
            <person name="Chen J."/>
            <person name="Kohler A."/>
            <person name="Krizsan K."/>
            <person name="Balestrini R."/>
            <person name="Da Silva C."/>
            <person name="Montanini B."/>
            <person name="Hainaut M."/>
            <person name="Levati E."/>
            <person name="Barry K.W."/>
            <person name="Belfiori B."/>
            <person name="Cichocki N."/>
            <person name="Clum A."/>
            <person name="Dockter R.B."/>
            <person name="Fauchery L."/>
            <person name="Guy J."/>
            <person name="Iotti M."/>
            <person name="Le Tacon F."/>
            <person name="Lindquist E.A."/>
            <person name="Lipzen A."/>
            <person name="Malagnac F."/>
            <person name="Mello A."/>
            <person name="Molinier V."/>
            <person name="Miyauchi S."/>
            <person name="Poulain J."/>
            <person name="Riccioni C."/>
            <person name="Rubini A."/>
            <person name="Sitrit Y."/>
            <person name="Splivallo R."/>
            <person name="Traeger S."/>
            <person name="Wang M."/>
            <person name="Zifcakova L."/>
            <person name="Wipf D."/>
            <person name="Zambonelli A."/>
            <person name="Paolocci F."/>
            <person name="Nowrousian M."/>
            <person name="Ottonello S."/>
            <person name="Baldrian P."/>
            <person name="Spatafora J.W."/>
            <person name="Henrissat B."/>
            <person name="Nagy L.G."/>
            <person name="Aury J.M."/>
            <person name="Wincker P."/>
            <person name="Grigoriev I.V."/>
            <person name="Bonfante P."/>
            <person name="Martin F.M."/>
        </authorList>
    </citation>
    <scope>NUCLEOTIDE SEQUENCE [LARGE SCALE GENOMIC DNA]</scope>
    <source>
        <strain evidence="7 8">RN42</strain>
    </source>
</reference>
<feature type="compositionally biased region" description="Polar residues" evidence="4">
    <location>
        <begin position="359"/>
        <end position="368"/>
    </location>
</feature>